<dbReference type="CDD" id="cd03031">
    <property type="entry name" value="GRX_GRX_like"/>
    <property type="match status" value="1"/>
</dbReference>
<dbReference type="OrthoDB" id="423313at2759"/>
<evidence type="ECO:0000259" key="2">
    <source>
        <dbReference type="Pfam" id="PF00462"/>
    </source>
</evidence>
<reference evidence="3 4" key="1">
    <citation type="submission" date="2021-08" db="EMBL/GenBank/DDBJ databases">
        <title>WGS assembly of Ceratopteris richardii.</title>
        <authorList>
            <person name="Marchant D.B."/>
            <person name="Chen G."/>
            <person name="Jenkins J."/>
            <person name="Shu S."/>
            <person name="Leebens-Mack J."/>
            <person name="Grimwood J."/>
            <person name="Schmutz J."/>
            <person name="Soltis P."/>
            <person name="Soltis D."/>
            <person name="Chen Z.-H."/>
        </authorList>
    </citation>
    <scope>NUCLEOTIDE SEQUENCE [LARGE SCALE GENOMIC DNA]</scope>
    <source>
        <strain evidence="3">Whitten #5841</strain>
        <tissue evidence="3">Leaf</tissue>
    </source>
</reference>
<organism evidence="3 4">
    <name type="scientific">Ceratopteris richardii</name>
    <name type="common">Triangle waterfern</name>
    <dbReference type="NCBI Taxonomy" id="49495"/>
    <lineage>
        <taxon>Eukaryota</taxon>
        <taxon>Viridiplantae</taxon>
        <taxon>Streptophyta</taxon>
        <taxon>Embryophyta</taxon>
        <taxon>Tracheophyta</taxon>
        <taxon>Polypodiopsida</taxon>
        <taxon>Polypodiidae</taxon>
        <taxon>Polypodiales</taxon>
        <taxon>Pteridineae</taxon>
        <taxon>Pteridaceae</taxon>
        <taxon>Parkerioideae</taxon>
        <taxon>Ceratopteris</taxon>
    </lineage>
</organism>
<dbReference type="Gene3D" id="3.40.30.10">
    <property type="entry name" value="Glutaredoxin"/>
    <property type="match status" value="1"/>
</dbReference>
<dbReference type="EMBL" id="CM035428">
    <property type="protein sequence ID" value="KAH7301168.1"/>
    <property type="molecule type" value="Genomic_DNA"/>
</dbReference>
<evidence type="ECO:0000313" key="3">
    <source>
        <dbReference type="EMBL" id="KAH7301168.1"/>
    </source>
</evidence>
<proteinExistence type="predicted"/>
<dbReference type="InterPro" id="IPR036249">
    <property type="entry name" value="Thioredoxin-like_sf"/>
</dbReference>
<dbReference type="PANTHER" id="PTHR45669">
    <property type="entry name" value="GLUTAREDOXIN DOMAIN-CONTAINING CYSTEINE-RICH PROTEIN CG12206-RELATED"/>
    <property type="match status" value="1"/>
</dbReference>
<feature type="region of interest" description="Disordered" evidence="1">
    <location>
        <begin position="268"/>
        <end position="320"/>
    </location>
</feature>
<evidence type="ECO:0000256" key="1">
    <source>
        <dbReference type="SAM" id="MobiDB-lite"/>
    </source>
</evidence>
<dbReference type="Pfam" id="PF23733">
    <property type="entry name" value="GRXCR1-2_C"/>
    <property type="match status" value="1"/>
</dbReference>
<dbReference type="Proteomes" id="UP000825935">
    <property type="component" value="Chromosome 23"/>
</dbReference>
<feature type="region of interest" description="Disordered" evidence="1">
    <location>
        <begin position="194"/>
        <end position="218"/>
    </location>
</feature>
<evidence type="ECO:0000313" key="4">
    <source>
        <dbReference type="Proteomes" id="UP000825935"/>
    </source>
</evidence>
<dbReference type="AlphaFoldDB" id="A0A8T2S0A2"/>
<dbReference type="PROSITE" id="PS51354">
    <property type="entry name" value="GLUTAREDOXIN_2"/>
    <property type="match status" value="1"/>
</dbReference>
<feature type="compositionally biased region" description="Low complexity" evidence="1">
    <location>
        <begin position="292"/>
        <end position="303"/>
    </location>
</feature>
<keyword evidence="4" id="KW-1185">Reference proteome</keyword>
<dbReference type="Pfam" id="PF00462">
    <property type="entry name" value="Glutaredoxin"/>
    <property type="match status" value="1"/>
</dbReference>
<dbReference type="InterPro" id="IPR002109">
    <property type="entry name" value="Glutaredoxin"/>
</dbReference>
<dbReference type="PANTHER" id="PTHR45669:SF22">
    <property type="entry name" value="GLUTAREDOXIN DOMAIN-CONTAINING CYSTEINE-RICH PROTEIN CG12206-RELATED"/>
    <property type="match status" value="1"/>
</dbReference>
<name>A0A8T2S0A2_CERRI</name>
<protein>
    <recommendedName>
        <fullName evidence="2">Glutaredoxin domain-containing protein</fullName>
    </recommendedName>
</protein>
<dbReference type="SUPFAM" id="SSF52833">
    <property type="entry name" value="Thioredoxin-like"/>
    <property type="match status" value="1"/>
</dbReference>
<accession>A0A8T2S0A2</accession>
<gene>
    <name evidence="3" type="ORF">KP509_23G015000</name>
</gene>
<feature type="region of interest" description="Disordered" evidence="1">
    <location>
        <begin position="1"/>
        <end position="32"/>
    </location>
</feature>
<sequence>MGCTASMHHGSPMEHFPSSPVTPDRSSSTSEYSVEYHQQAVTLASSSYGVFKISQPSDSGYSNKHGTSEIVSLNEMYTKLVSLEITEPVTLQTSYRDLRCSPLSGKALFSAQNHQRLRFNAAEFSISESVDILKLIRSSEDRTPSKDRSPSGRALLTAVTKEMGAKGFSPSVCRSRKEFAKCFHTVKEVDILVTPNKSVTNDPSEDEHESGKENYGPLNGHSSVLARCALDSSPLAQVSPSTLRGDKERSIKKSCRIPSPVVSFPASESYTASKHGSSERRACLQQPKRKPPSSSVPLSESLSKTVVKNNPPTDSHSPLFDPDMVASYEEALKNISEDNWNACLVDSPSNSQRASATKVMERRSKMAVYEEANIQKEVDGKLCVNLSRYSLRCPPGGDATLVLYTTTLRGIRKTFEDCNCVRSILQTYRLRIDERDVSMHLGFLNELRGLMDRLVSVPRLFIRGRYIGGVEEVTRLHDNGELNELFEGLPRDETMGSCDGCDGIRFVPCLECRGSCRIRCDDNTVKRCPDCNENGLIQCPICR</sequence>
<feature type="compositionally biased region" description="Polar residues" evidence="1">
    <location>
        <begin position="304"/>
        <end position="316"/>
    </location>
</feature>
<comment type="caution">
    <text evidence="3">The sequence shown here is derived from an EMBL/GenBank/DDBJ whole genome shotgun (WGS) entry which is preliminary data.</text>
</comment>
<feature type="domain" description="Glutaredoxin" evidence="2">
    <location>
        <begin position="402"/>
        <end position="467"/>
    </location>
</feature>
<dbReference type="EMBL" id="CM035428">
    <property type="protein sequence ID" value="KAH7301169.1"/>
    <property type="molecule type" value="Genomic_DNA"/>
</dbReference>
<feature type="compositionally biased region" description="Polar residues" evidence="1">
    <location>
        <begin position="19"/>
        <end position="32"/>
    </location>
</feature>